<organism evidence="2 3">
    <name type="scientific">Rhodovulum steppense</name>
    <dbReference type="NCBI Taxonomy" id="540251"/>
    <lineage>
        <taxon>Bacteria</taxon>
        <taxon>Pseudomonadati</taxon>
        <taxon>Pseudomonadota</taxon>
        <taxon>Alphaproteobacteria</taxon>
        <taxon>Rhodobacterales</taxon>
        <taxon>Paracoccaceae</taxon>
        <taxon>Rhodovulum</taxon>
    </lineage>
</organism>
<sequence>MTGRTELRAKLAERDRIASEIAARRKRATDLQSRAENAETRASAERANAAEADALALAEDRKPASRKVEPGTDADREAVAASRAAELAEAEIPALEQALEECERGIVDSALTAFRAERDAAHREVLAAAEALGLALARLLAADLAREAMTGRRFVFDPARHPPADLWQPRPLVTALAAAMPPRFTPDGWAEGIERGARAIAANMNGDSNEL</sequence>
<keyword evidence="3" id="KW-1185">Reference proteome</keyword>
<dbReference type="Proteomes" id="UP000295277">
    <property type="component" value="Unassembled WGS sequence"/>
</dbReference>
<comment type="caution">
    <text evidence="2">The sequence shown here is derived from an EMBL/GenBank/DDBJ whole genome shotgun (WGS) entry which is preliminary data.</text>
</comment>
<proteinExistence type="predicted"/>
<feature type="compositionally biased region" description="Basic and acidic residues" evidence="1">
    <location>
        <begin position="58"/>
        <end position="78"/>
    </location>
</feature>
<gene>
    <name evidence="2" type="ORF">EV216_1265</name>
</gene>
<feature type="region of interest" description="Disordered" evidence="1">
    <location>
        <begin position="25"/>
        <end position="78"/>
    </location>
</feature>
<evidence type="ECO:0000313" key="3">
    <source>
        <dbReference type="Proteomes" id="UP000295277"/>
    </source>
</evidence>
<accession>A0A4R1YLQ9</accession>
<protein>
    <submittedName>
        <fullName evidence="2">Uncharacterized protein</fullName>
    </submittedName>
</protein>
<feature type="compositionally biased region" description="Low complexity" evidence="1">
    <location>
        <begin position="45"/>
        <end position="57"/>
    </location>
</feature>
<evidence type="ECO:0000313" key="2">
    <source>
        <dbReference type="EMBL" id="TCM78330.1"/>
    </source>
</evidence>
<dbReference type="RefSeq" id="WP_132696288.1">
    <property type="nucleotide sequence ID" value="NZ_SLVM01000026.1"/>
</dbReference>
<reference evidence="2 3" key="1">
    <citation type="submission" date="2019-03" db="EMBL/GenBank/DDBJ databases">
        <title>Genomic Encyclopedia of Type Strains, Phase IV (KMG-IV): sequencing the most valuable type-strain genomes for metagenomic binning, comparative biology and taxonomic classification.</title>
        <authorList>
            <person name="Goeker M."/>
        </authorList>
    </citation>
    <scope>NUCLEOTIDE SEQUENCE [LARGE SCALE GENOMIC DNA]</scope>
    <source>
        <strain evidence="2 3">DSM 21153</strain>
    </source>
</reference>
<dbReference type="OrthoDB" id="9814124at2"/>
<dbReference type="EMBL" id="SLVM01000026">
    <property type="protein sequence ID" value="TCM78330.1"/>
    <property type="molecule type" value="Genomic_DNA"/>
</dbReference>
<dbReference type="AlphaFoldDB" id="A0A4R1YLQ9"/>
<name>A0A4R1YLQ9_9RHOB</name>
<evidence type="ECO:0000256" key="1">
    <source>
        <dbReference type="SAM" id="MobiDB-lite"/>
    </source>
</evidence>